<feature type="region of interest" description="Disordered" evidence="1">
    <location>
        <begin position="1"/>
        <end position="85"/>
    </location>
</feature>
<evidence type="ECO:0000256" key="1">
    <source>
        <dbReference type="SAM" id="MobiDB-lite"/>
    </source>
</evidence>
<evidence type="ECO:0000313" key="3">
    <source>
        <dbReference type="Proteomes" id="UP000542813"/>
    </source>
</evidence>
<name>A0A7W9GLA9_9ACTN</name>
<feature type="compositionally biased region" description="Acidic residues" evidence="1">
    <location>
        <begin position="1"/>
        <end position="12"/>
    </location>
</feature>
<proteinExistence type="predicted"/>
<dbReference type="Proteomes" id="UP000542813">
    <property type="component" value="Unassembled WGS sequence"/>
</dbReference>
<dbReference type="EMBL" id="JACHMM010000001">
    <property type="protein sequence ID" value="MBB5785990.1"/>
    <property type="molecule type" value="Genomic_DNA"/>
</dbReference>
<reference evidence="2 3" key="1">
    <citation type="submission" date="2020-08" db="EMBL/GenBank/DDBJ databases">
        <title>Sequencing the genomes of 1000 actinobacteria strains.</title>
        <authorList>
            <person name="Klenk H.-P."/>
        </authorList>
    </citation>
    <scope>NUCLEOTIDE SEQUENCE [LARGE SCALE GENOMIC DNA]</scope>
    <source>
        <strain evidence="2 3">DSM 102122</strain>
    </source>
</reference>
<accession>A0A7W9GLA9</accession>
<dbReference type="AlphaFoldDB" id="A0A7W9GLA9"/>
<feature type="compositionally biased region" description="Basic and acidic residues" evidence="1">
    <location>
        <begin position="57"/>
        <end position="85"/>
    </location>
</feature>
<keyword evidence="3" id="KW-1185">Reference proteome</keyword>
<dbReference type="RefSeq" id="WP_184819137.1">
    <property type="nucleotide sequence ID" value="NZ_JACHMM010000001.1"/>
</dbReference>
<evidence type="ECO:0000313" key="2">
    <source>
        <dbReference type="EMBL" id="MBB5785990.1"/>
    </source>
</evidence>
<organism evidence="2 3">
    <name type="scientific">Jiangella mangrovi</name>
    <dbReference type="NCBI Taxonomy" id="1524084"/>
    <lineage>
        <taxon>Bacteria</taxon>
        <taxon>Bacillati</taxon>
        <taxon>Actinomycetota</taxon>
        <taxon>Actinomycetes</taxon>
        <taxon>Jiangellales</taxon>
        <taxon>Jiangellaceae</taxon>
        <taxon>Jiangella</taxon>
    </lineage>
</organism>
<comment type="caution">
    <text evidence="2">The sequence shown here is derived from an EMBL/GenBank/DDBJ whole genome shotgun (WGS) entry which is preliminary data.</text>
</comment>
<gene>
    <name evidence="2" type="ORF">HD601_000565</name>
</gene>
<protein>
    <submittedName>
        <fullName evidence="2">Uncharacterized protein</fullName>
    </submittedName>
</protein>
<sequence>MFDQPYDVDLDDPLTRGRMRHAAKHGDQRARATLRKWRGDGGQETEQTPRESNGGLERGRAAFEAKQARKKDPLIDLRSDGPDAA</sequence>